<dbReference type="Pfam" id="PF10881">
    <property type="entry name" value="DUF2726"/>
    <property type="match status" value="1"/>
</dbReference>
<gene>
    <name evidence="4" type="ORF">DENIS_0097</name>
</gene>
<dbReference type="GO" id="GO:0005694">
    <property type="term" value="C:chromosome"/>
    <property type="evidence" value="ECO:0007669"/>
    <property type="project" value="InterPro"/>
</dbReference>
<organism evidence="4 5">
    <name type="scientific">Desulfonema ishimotonii</name>
    <dbReference type="NCBI Taxonomy" id="45657"/>
    <lineage>
        <taxon>Bacteria</taxon>
        <taxon>Pseudomonadati</taxon>
        <taxon>Thermodesulfobacteriota</taxon>
        <taxon>Desulfobacteria</taxon>
        <taxon>Desulfobacterales</taxon>
        <taxon>Desulfococcaceae</taxon>
        <taxon>Desulfonema</taxon>
    </lineage>
</organism>
<dbReference type="RefSeq" id="WP_124326696.1">
    <property type="nucleotide sequence ID" value="NZ_BEXT01000001.1"/>
</dbReference>
<feature type="domain" description="DUF2726" evidence="3">
    <location>
        <begin position="74"/>
        <end position="194"/>
    </location>
</feature>
<name>A0A401FQA5_9BACT</name>
<dbReference type="EMBL" id="BEXT01000001">
    <property type="protein sequence ID" value="GBC59161.1"/>
    <property type="molecule type" value="Genomic_DNA"/>
</dbReference>
<proteinExistence type="predicted"/>
<comment type="caution">
    <text evidence="4">The sequence shown here is derived from an EMBL/GenBank/DDBJ whole genome shotgun (WGS) entry which is preliminary data.</text>
</comment>
<keyword evidence="1" id="KW-0812">Transmembrane</keyword>
<dbReference type="InterPro" id="IPR013498">
    <property type="entry name" value="Topo_IA_Znf"/>
</dbReference>
<reference evidence="5" key="2">
    <citation type="submission" date="2019-01" db="EMBL/GenBank/DDBJ databases">
        <title>Genome sequence of Desulfonema ishimotonii strain Tokyo 01.</title>
        <authorList>
            <person name="Fukui M."/>
        </authorList>
    </citation>
    <scope>NUCLEOTIDE SEQUENCE [LARGE SCALE GENOMIC DNA]</scope>
    <source>
        <strain evidence="5">Tokyo 01</strain>
    </source>
</reference>
<dbReference type="OrthoDB" id="5782056at2"/>
<dbReference type="AlphaFoldDB" id="A0A401FQA5"/>
<reference evidence="5" key="1">
    <citation type="submission" date="2017-11" db="EMBL/GenBank/DDBJ databases">
        <authorList>
            <person name="Watanabe M."/>
            <person name="Kojima H."/>
        </authorList>
    </citation>
    <scope>NUCLEOTIDE SEQUENCE [LARGE SCALE GENOMIC DNA]</scope>
    <source>
        <strain evidence="5">Tokyo 01</strain>
    </source>
</reference>
<feature type="transmembrane region" description="Helical" evidence="1">
    <location>
        <begin position="6"/>
        <end position="23"/>
    </location>
</feature>
<dbReference type="Pfam" id="PF01396">
    <property type="entry name" value="Zn_ribbon_Top1"/>
    <property type="match status" value="1"/>
</dbReference>
<feature type="domain" description="DNA topoisomerase type IA zn finger" evidence="2">
    <location>
        <begin position="221"/>
        <end position="261"/>
    </location>
</feature>
<dbReference type="GO" id="GO:0003916">
    <property type="term" value="F:DNA topoisomerase activity"/>
    <property type="evidence" value="ECO:0007669"/>
    <property type="project" value="InterPro"/>
</dbReference>
<dbReference type="SUPFAM" id="SSF57783">
    <property type="entry name" value="Zinc beta-ribbon"/>
    <property type="match status" value="1"/>
</dbReference>
<keyword evidence="1" id="KW-1133">Transmembrane helix</keyword>
<dbReference type="GO" id="GO:0003677">
    <property type="term" value="F:DNA binding"/>
    <property type="evidence" value="ECO:0007669"/>
    <property type="project" value="InterPro"/>
</dbReference>
<protein>
    <recommendedName>
        <fullName evidence="6">Topoisomerase</fullName>
    </recommendedName>
</protein>
<dbReference type="Proteomes" id="UP000288096">
    <property type="component" value="Unassembled WGS sequence"/>
</dbReference>
<evidence type="ECO:0000313" key="4">
    <source>
        <dbReference type="EMBL" id="GBC59161.1"/>
    </source>
</evidence>
<evidence type="ECO:0008006" key="6">
    <source>
        <dbReference type="Google" id="ProtNLM"/>
    </source>
</evidence>
<dbReference type="GO" id="GO:0006265">
    <property type="term" value="P:DNA topological change"/>
    <property type="evidence" value="ECO:0007669"/>
    <property type="project" value="InterPro"/>
</dbReference>
<keyword evidence="5" id="KW-1185">Reference proteome</keyword>
<dbReference type="InterPro" id="IPR024402">
    <property type="entry name" value="DUF2726"/>
</dbReference>
<accession>A0A401FQA5</accession>
<sequence>MNRIAIEAILVVIAAIAVVMILGRKRKPVIDDSYQAKRKKGNAADYPYLIEEDDGAAAFLSQEKKNNYPYRKKNALFTPAERSFLGVLTQTVGENARIFGKVRVADVVTPKKGVSRSDWQKAFNKISAKHFDFLLCDKNDLSVLCAVELDDRSHQSESRQTRDAFLNGACSAAGVPLVHVPARRTYTVSEIRELVAPHCCVSSALKRKPAPPAPGMDASEKICPKCASVMVRRVARKGPSAGKAFWACSAFPKCRHTEAAKE</sequence>
<dbReference type="Gene3D" id="3.30.65.10">
    <property type="entry name" value="Bacterial Topoisomerase I, domain 1"/>
    <property type="match status" value="1"/>
</dbReference>
<evidence type="ECO:0000313" key="5">
    <source>
        <dbReference type="Proteomes" id="UP000288096"/>
    </source>
</evidence>
<evidence type="ECO:0000256" key="1">
    <source>
        <dbReference type="SAM" id="Phobius"/>
    </source>
</evidence>
<evidence type="ECO:0000259" key="2">
    <source>
        <dbReference type="Pfam" id="PF01396"/>
    </source>
</evidence>
<keyword evidence="1" id="KW-0472">Membrane</keyword>
<evidence type="ECO:0000259" key="3">
    <source>
        <dbReference type="Pfam" id="PF10881"/>
    </source>
</evidence>